<evidence type="ECO:0000259" key="8">
    <source>
        <dbReference type="Pfam" id="PF04118"/>
    </source>
</evidence>
<dbReference type="InterPro" id="IPR056458">
    <property type="entry name" value="TPR_DOP1_M"/>
</dbReference>
<evidence type="ECO:0000313" key="11">
    <source>
        <dbReference type="EMBL" id="PVH92770.1"/>
    </source>
</evidence>
<organism evidence="11 12">
    <name type="scientific">Periconia macrospinosa</name>
    <dbReference type="NCBI Taxonomy" id="97972"/>
    <lineage>
        <taxon>Eukaryota</taxon>
        <taxon>Fungi</taxon>
        <taxon>Dikarya</taxon>
        <taxon>Ascomycota</taxon>
        <taxon>Pezizomycotina</taxon>
        <taxon>Dothideomycetes</taxon>
        <taxon>Pleosporomycetidae</taxon>
        <taxon>Pleosporales</taxon>
        <taxon>Massarineae</taxon>
        <taxon>Periconiaceae</taxon>
        <taxon>Periconia</taxon>
    </lineage>
</organism>
<dbReference type="GO" id="GO:0006895">
    <property type="term" value="P:Golgi to endosome transport"/>
    <property type="evidence" value="ECO:0007669"/>
    <property type="project" value="InterPro"/>
</dbReference>
<feature type="region of interest" description="Disordered" evidence="7">
    <location>
        <begin position="1"/>
        <end position="40"/>
    </location>
</feature>
<keyword evidence="12" id="KW-1185">Reference proteome</keyword>
<dbReference type="Pfam" id="PF04118">
    <property type="entry name" value="Dopey_N"/>
    <property type="match status" value="1"/>
</dbReference>
<feature type="compositionally biased region" description="Low complexity" evidence="7">
    <location>
        <begin position="17"/>
        <end position="35"/>
    </location>
</feature>
<comment type="similarity">
    <text evidence="6">Belongs to the DOP1 family.</text>
</comment>
<evidence type="ECO:0000256" key="6">
    <source>
        <dbReference type="ARBA" id="ARBA00046326"/>
    </source>
</evidence>
<keyword evidence="2" id="KW-0813">Transport</keyword>
<keyword evidence="5" id="KW-0472">Membrane</keyword>
<feature type="domain" description="DOP1-like middle TPR" evidence="9">
    <location>
        <begin position="398"/>
        <end position="609"/>
    </location>
</feature>
<evidence type="ECO:0000256" key="1">
    <source>
        <dbReference type="ARBA" id="ARBA00004395"/>
    </source>
</evidence>
<evidence type="ECO:0000256" key="4">
    <source>
        <dbReference type="ARBA" id="ARBA00023034"/>
    </source>
</evidence>
<dbReference type="SUPFAM" id="SSF48371">
    <property type="entry name" value="ARM repeat"/>
    <property type="match status" value="2"/>
</dbReference>
<evidence type="ECO:0000313" key="12">
    <source>
        <dbReference type="Proteomes" id="UP000244855"/>
    </source>
</evidence>
<keyword evidence="3" id="KW-0653">Protein transport</keyword>
<dbReference type="PANTHER" id="PTHR14042">
    <property type="entry name" value="DOPEY-RELATED"/>
    <property type="match status" value="1"/>
</dbReference>
<dbReference type="GO" id="GO:0005829">
    <property type="term" value="C:cytosol"/>
    <property type="evidence" value="ECO:0007669"/>
    <property type="project" value="GOC"/>
</dbReference>
<evidence type="ECO:0000259" key="9">
    <source>
        <dbReference type="Pfam" id="PF24597"/>
    </source>
</evidence>
<dbReference type="EMBL" id="KZ805650">
    <property type="protein sequence ID" value="PVH92770.1"/>
    <property type="molecule type" value="Genomic_DNA"/>
</dbReference>
<dbReference type="InterPro" id="IPR007249">
    <property type="entry name" value="DOP1_N"/>
</dbReference>
<sequence length="1891" mass="208883">MSHDPPSAPSANLQIFSPTLSVSGRSSPSPRVSRNTTEDSLQKKDKIFRRYAATVERALALWDTSQQEWADYISFLARLLKALQSHPPNTPVIPHSDAVALRLAQCLNPALPSGVHQKALEVYDFVFATIGNDDLSRDLNLYFPGLATVLSFASLSVRPLFLGVFESHILKLPPQALRPPLKAIILSLLPGLEDETSEDFERIVSALDKLRLAVKSHPDEISDARSDGSSSHFWQCFFLAVITNPFRRQGALAYLVRRLPKFGTPQRRPSTSEPSASSNLLSPEAVAAISPEPGLLIRCFESGLSDGQLLVQRGFLDLLVTHLPLDSSVLQQQISKEDLERLAAAAAGVVSRRDMSLNRRLWAWFLGPEPSSTTEGNESVTSPTQDKAIDPSSYHAAYFSRHGLQALTRSVLKMINRPSKIPTERARPFRVCLSLMDRWEVGGLIVPEVFLPALQSIYSYSKTATRDELDEVMRSASTFFDGVDSGLIWAKLVELVTSSLDPKASLQQALENLKLAKFVLSRFNLKEEEMVVYHMPLAVASTLAALNSRFTSKSTISREVTDLAFEITDSLIQLIPDRAIKSVADTEEEELDTDSIDRQTILQKVQEFYEESQGSLDASEPPFSAPLLGQLLLRESGKMFITSITPGFSHTTEIPSRILSNIIFKVVHLTALDELDPFAVFQGHLSSREDSAEQSPLFSHLSALTTVITALQKANPSKPYISESYIAELIHPLVTHLWWYLSPSMPKYHVEAVRCIIQLHTISPSTRMVEAAIASIIAGLSTATELSEPGSSDAGHRFAVLWTHTMYELSLQSENRGSFSRRHSGATTPLPAPDAVNFQSILTRPLLLLLDSLEDDESEMAGFVKTWLQNLPSLNKVLEVLGSRLQSLQCLSASDSLMPIADRPNPSVQPYIDDTKECLYYMKHIHNVLKQPSHYTWTTLAEQQAPGASQSESRSSLQEWLVKTSMRTLSLQLGESQSTLKPHLQDLYRISGSVINQIYSSSMASKLRELEIEVPLMTRLKTASPALQSLLLNATILALKVRIIRPEEPPVESKGLGLNLGHKTRLSISTTRDSVDVEPAPIPPPPQLVDTLKYGFSSSSSRLILDDWVHFLIEVLPLFADAIFQNLLPLVECFCQQINQTFNQLKTLFQSPTVTNMSPETTLISLVNGLEQILARAHDRLTVQETKITANKTPEVPQGFFGNMVSGVFTSDTQHTRTPTANSRLTVLLCFQDTVRICFAIWSWGGYGTKEGSQDPASASSFGYTSLRMRNRARRILEHLFAAEALECLETLIVLWAQAPKGDMEATAVIGLLNVLNGSKPRHTIPAIFNAVYSRTNPNAMDQNRMSTLTSNLSEMDLVSFLVDYTNSLEDDAMDEIWQDCSLFLRDVLANPMPHRQILPSLLEFTAVIGQKVDNTNFGEQRRMRKELADIFQRILTAVFTTRSMGYLQDPSQVTSTEKTVQATNGSLGQKRATDVVSVLNSIVPNLSIILVENDRVTNVVSSIATSVIGPTFRAKSFPENVSEGILDLLQALVRVAQGNKIWKKDLFDAFNDPRFFNTPLPLLKRSWLPILAQWTHSDKDRLPELLSRISAPTTAGLMFGVGATSARQEADRKTQLTLRRIALIILAGPEDAFTPSLPSILEKIVELLTATPASSPSSATRPEVLTLLRALILKTSPINLAPLWPTLNAELTSALTSLLPDAPNKEHYSNAGILQACKLLDSLVVLAPDDFQLFQWLYLSDTIDAVYGAPSDSPHPTNLCAEIAETNIVTDTPTSSWHARSRSLPLIQHPSTTLLTSSSSNLSSTTTAAAAPEISELKRVPFLDTMIRAIEDEEKAEVVEMARRELVERLVKPFLGGLAMGAFEAMYGGAVMPDFERVWEGVVGDVWAGS</sequence>
<proteinExistence type="inferred from homology"/>
<dbReference type="GO" id="GO:0005768">
    <property type="term" value="C:endosome"/>
    <property type="evidence" value="ECO:0007669"/>
    <property type="project" value="TreeGrafter"/>
</dbReference>
<dbReference type="OrthoDB" id="297643at2759"/>
<dbReference type="Proteomes" id="UP000244855">
    <property type="component" value="Unassembled WGS sequence"/>
</dbReference>
<accession>A0A2V1D3Z0</accession>
<comment type="subcellular location">
    <subcellularLocation>
        <location evidence="1">Golgi apparatus membrane</location>
        <topology evidence="1">Peripheral membrane protein</topology>
    </subcellularLocation>
</comment>
<dbReference type="Pfam" id="PF24597">
    <property type="entry name" value="TPR_DOP1_M"/>
    <property type="match status" value="1"/>
</dbReference>
<dbReference type="STRING" id="97972.A0A2V1D3Z0"/>
<dbReference type="InterPro" id="IPR040314">
    <property type="entry name" value="DOP1"/>
</dbReference>
<evidence type="ECO:0000256" key="3">
    <source>
        <dbReference type="ARBA" id="ARBA00022927"/>
    </source>
</evidence>
<evidence type="ECO:0000256" key="5">
    <source>
        <dbReference type="ARBA" id="ARBA00023136"/>
    </source>
</evidence>
<dbReference type="Pfam" id="PF24598">
    <property type="entry name" value="DOP1_C"/>
    <property type="match status" value="1"/>
</dbReference>
<dbReference type="GO" id="GO:0015031">
    <property type="term" value="P:protein transport"/>
    <property type="evidence" value="ECO:0007669"/>
    <property type="project" value="UniProtKB-KW"/>
</dbReference>
<dbReference type="GO" id="GO:0000139">
    <property type="term" value="C:Golgi membrane"/>
    <property type="evidence" value="ECO:0007669"/>
    <property type="project" value="UniProtKB-SubCell"/>
</dbReference>
<evidence type="ECO:0000256" key="2">
    <source>
        <dbReference type="ARBA" id="ARBA00022448"/>
    </source>
</evidence>
<gene>
    <name evidence="11" type="ORF">DM02DRAFT_677280</name>
</gene>
<protein>
    <submittedName>
        <fullName evidence="11">Uncharacterized protein</fullName>
    </submittedName>
</protein>
<dbReference type="GO" id="GO:0005802">
    <property type="term" value="C:trans-Golgi network"/>
    <property type="evidence" value="ECO:0007669"/>
    <property type="project" value="TreeGrafter"/>
</dbReference>
<name>A0A2V1D3Z0_9PLEO</name>
<evidence type="ECO:0000259" key="10">
    <source>
        <dbReference type="Pfam" id="PF24598"/>
    </source>
</evidence>
<dbReference type="InterPro" id="IPR056457">
    <property type="entry name" value="DOP1_C"/>
</dbReference>
<reference evidence="11 12" key="1">
    <citation type="journal article" date="2018" name="Sci. Rep.">
        <title>Comparative genomics provides insights into the lifestyle and reveals functional heterogeneity of dark septate endophytic fungi.</title>
        <authorList>
            <person name="Knapp D.G."/>
            <person name="Nemeth J.B."/>
            <person name="Barry K."/>
            <person name="Hainaut M."/>
            <person name="Henrissat B."/>
            <person name="Johnson J."/>
            <person name="Kuo A."/>
            <person name="Lim J.H.P."/>
            <person name="Lipzen A."/>
            <person name="Nolan M."/>
            <person name="Ohm R.A."/>
            <person name="Tamas L."/>
            <person name="Grigoriev I.V."/>
            <person name="Spatafora J.W."/>
            <person name="Nagy L.G."/>
            <person name="Kovacs G.M."/>
        </authorList>
    </citation>
    <scope>NUCLEOTIDE SEQUENCE [LARGE SCALE GENOMIC DNA]</scope>
    <source>
        <strain evidence="11 12">DSE2036</strain>
    </source>
</reference>
<evidence type="ECO:0000256" key="7">
    <source>
        <dbReference type="SAM" id="MobiDB-lite"/>
    </source>
</evidence>
<dbReference type="InterPro" id="IPR016024">
    <property type="entry name" value="ARM-type_fold"/>
</dbReference>
<feature type="domain" description="DOP1-like C-terminal" evidence="10">
    <location>
        <begin position="1361"/>
        <end position="1792"/>
    </location>
</feature>
<dbReference type="PANTHER" id="PTHR14042:SF24">
    <property type="entry name" value="PROTEIN DOPEY-1 HOMOLOG"/>
    <property type="match status" value="1"/>
</dbReference>
<keyword evidence="4" id="KW-0333">Golgi apparatus</keyword>
<feature type="domain" description="DOP1 N-terminal" evidence="8">
    <location>
        <begin position="46"/>
        <end position="369"/>
    </location>
</feature>